<dbReference type="GO" id="GO:0007399">
    <property type="term" value="P:nervous system development"/>
    <property type="evidence" value="ECO:0007669"/>
    <property type="project" value="UniProtKB-KW"/>
</dbReference>
<evidence type="ECO:0000313" key="13">
    <source>
        <dbReference type="Proteomes" id="UP000494040"/>
    </source>
</evidence>
<feature type="region of interest" description="Disordered" evidence="11">
    <location>
        <begin position="835"/>
        <end position="898"/>
    </location>
</feature>
<keyword evidence="9" id="KW-0539">Nucleus</keyword>
<evidence type="ECO:0000256" key="8">
    <source>
        <dbReference type="ARBA" id="ARBA00023163"/>
    </source>
</evidence>
<dbReference type="FunFam" id="4.10.320.30:FF:000001">
    <property type="entry name" value="Myelin transcription factor 1-like, a"/>
    <property type="match status" value="4"/>
</dbReference>
<accession>A0A8I6SJ64</accession>
<organism evidence="12 13">
    <name type="scientific">Cimex lectularius</name>
    <name type="common">Bed bug</name>
    <name type="synonym">Acanthia lectularia</name>
    <dbReference type="NCBI Taxonomy" id="79782"/>
    <lineage>
        <taxon>Eukaryota</taxon>
        <taxon>Metazoa</taxon>
        <taxon>Ecdysozoa</taxon>
        <taxon>Arthropoda</taxon>
        <taxon>Hexapoda</taxon>
        <taxon>Insecta</taxon>
        <taxon>Pterygota</taxon>
        <taxon>Neoptera</taxon>
        <taxon>Paraneoptera</taxon>
        <taxon>Hemiptera</taxon>
        <taxon>Heteroptera</taxon>
        <taxon>Panheteroptera</taxon>
        <taxon>Cimicomorpha</taxon>
        <taxon>Cimicidae</taxon>
        <taxon>Cimex</taxon>
    </lineage>
</organism>
<comment type="subcellular location">
    <subcellularLocation>
        <location evidence="1">Nucleus</location>
    </subcellularLocation>
</comment>
<feature type="compositionally biased region" description="Basic and acidic residues" evidence="11">
    <location>
        <begin position="634"/>
        <end position="646"/>
    </location>
</feature>
<dbReference type="GO" id="GO:0000981">
    <property type="term" value="F:DNA-binding transcription factor activity, RNA polymerase II-specific"/>
    <property type="evidence" value="ECO:0007669"/>
    <property type="project" value="TreeGrafter"/>
</dbReference>
<feature type="compositionally biased region" description="Basic and acidic residues" evidence="11">
    <location>
        <begin position="395"/>
        <end position="405"/>
    </location>
</feature>
<feature type="coiled-coil region" evidence="10">
    <location>
        <begin position="1231"/>
        <end position="1258"/>
    </location>
</feature>
<feature type="compositionally biased region" description="Low complexity" evidence="11">
    <location>
        <begin position="657"/>
        <end position="671"/>
    </location>
</feature>
<feature type="compositionally biased region" description="Pro residues" evidence="11">
    <location>
        <begin position="685"/>
        <end position="700"/>
    </location>
</feature>
<sequence length="1368" mass="148573">MNPSQALSLPQTLLQSTTPGHSLNQLLHTTPELASANLGETCLVFRPALDPLRRAGAGGMNKEDKGIRQNSRIRASEQDRSSGGGGQMVGGRHKNENKPKIADLLTKKLQKKEEEESGAKRRRKKEEIAGDSEMDDCQRSLPQKKRTLIAVSPSRSPAKKSSKPNPSLPEEQDDETLIRETEAALKSLSGSWPARENNYRDQDESPAFENLFEEKKKSLGGSDGCCLKDVITLRGPQEGKHKTDINKNSTIIKTEEGVMNEVEVKTEDKKPAKDNNELEHLLKIENECASIQTQVSKVKQEKFSRYEPDFNELVDDSSNELEIDMSDPGQEDDDKKDIKKKKEDKEDKKYIPSAFKPISEQKEKMMELLGPYPAGATFVGYPGTLPPPAEPAPPRVEEKRIKEEPEAVQVTTTKRVESPEGPMSKHYTILQPAGAGSRAATAIQDVAREGVVSVAAVSSSMSPPSKERPLSPNSIGKEGSKCPAPGCNGEGHVTGLYSHHRSLSGCPRKDKVTPEILAMHETILKCPTPGCNGRGHVSSNRNTHRSLSGCPVAAANKQASREARHKAQHAMNAECGGLVVGFTKPQMPTMSPPVEMKPCYYPTPGDLPRPDYSTPPFYKQPTLKPTKILHQEETDKGGKLKSECCAKTEPSPPARQYDNYMSHDSNSSSSMDTMGGPHMTSSHLPVPPPPVPPHIPPPPYGPSVLEDSRLQRNYDDELYRGYSGTGYSEMGRTYEVSGHRPYDPGSGYDRYECNQRYPGTEYTDQAGYEQHMQVIMKQEQTTESEHNEQPIYPRPMYQYEATANGTVPAGFSPAGSAINLSVKCMPAGLKPVEPGSPAGGSVMDLSTSSVTSTSPQTGGYGGNSLSPHGYNGSRGSPQAATSPHITASPQVPTSPQGQTLDLSVNRGGGGRVFPYSRESTPDSSHPHYIDTYRDVNGYSSMSPHASYISGAEYGTNGVGYTGYPGPPGYSCGYPTSGYPGAGGPTGYGPGACYTMAPPQQDKPPSHSKEQGLTGGCGRNDRPHIQAHSQELKCPTPGCDGSGHVTGNYSSHRSLSGCPRANKPKSKPRDGQDSEPLSCQWEAASWSEPLDTSPRHTNKCPIPGCDGSGHATGKFLSHRSASGCPIANRNKMRVLESGGTVEQHKAAIAAVTAAAKFDSLNCPPTGCEPFLPTHRPLQPPPPPPPPQPQAPIPKKNTPTTLKYHTPSHNPHEDMSQIYKHHTNPDGSNSEDLFTLEAEISELQRENARVESQMLRLKTDITAMEAHLRHGDKEVNQRNSNLNEYYESLRNNVINFLEQARVPGGGVGVQPDKGSPEHLENYITRLQSMVGPTQTQTQANGQSTSDETNRPLYETVKFALQDFTVLPTPI</sequence>
<dbReference type="OrthoDB" id="10069059at2759"/>
<dbReference type="SUPFAM" id="SSF103637">
    <property type="entry name" value="CCHHC domain"/>
    <property type="match status" value="4"/>
</dbReference>
<feature type="region of interest" description="Disordered" evidence="11">
    <location>
        <begin position="309"/>
        <end position="350"/>
    </location>
</feature>
<feature type="region of interest" description="Disordered" evidence="11">
    <location>
        <begin position="634"/>
        <end position="700"/>
    </location>
</feature>
<evidence type="ECO:0000256" key="5">
    <source>
        <dbReference type="ARBA" id="ARBA00022771"/>
    </source>
</evidence>
<feature type="compositionally biased region" description="Acidic residues" evidence="11">
    <location>
        <begin position="309"/>
        <end position="332"/>
    </location>
</feature>
<feature type="compositionally biased region" description="Pro residues" evidence="11">
    <location>
        <begin position="1176"/>
        <end position="1190"/>
    </location>
</feature>
<keyword evidence="7" id="KW-0805">Transcription regulation</keyword>
<feature type="region of interest" description="Disordered" evidence="11">
    <location>
        <begin position="458"/>
        <end position="477"/>
    </location>
</feature>
<feature type="region of interest" description="Disordered" evidence="11">
    <location>
        <begin position="1167"/>
        <end position="1199"/>
    </location>
</feature>
<dbReference type="GO" id="GO:0005634">
    <property type="term" value="C:nucleus"/>
    <property type="evidence" value="ECO:0007669"/>
    <property type="project" value="UniProtKB-SubCell"/>
</dbReference>
<dbReference type="GeneID" id="106669907"/>
<evidence type="ECO:0000256" key="4">
    <source>
        <dbReference type="ARBA" id="ARBA00022737"/>
    </source>
</evidence>
<keyword evidence="5" id="KW-0863">Zinc-finger</keyword>
<evidence type="ECO:0008006" key="14">
    <source>
        <dbReference type="Google" id="ProtNLM"/>
    </source>
</evidence>
<dbReference type="RefSeq" id="XP_024082856.1">
    <property type="nucleotide sequence ID" value="XM_024227088.1"/>
</dbReference>
<dbReference type="PANTHER" id="PTHR10816">
    <property type="entry name" value="MYELIN TRANSCRIPTION FACTOR 1-RELATED"/>
    <property type="match status" value="1"/>
</dbReference>
<dbReference type="EnsemblMetazoa" id="XM_024227088.1">
    <property type="protein sequence ID" value="XP_024082856.1"/>
    <property type="gene ID" value="LOC106669907"/>
</dbReference>
<feature type="region of interest" description="Disordered" evidence="11">
    <location>
        <begin position="53"/>
        <end position="206"/>
    </location>
</feature>
<dbReference type="Gene3D" id="4.10.320.30">
    <property type="match status" value="4"/>
</dbReference>
<name>A0A8I6SJ64_CIMLE</name>
<dbReference type="GO" id="GO:0008270">
    <property type="term" value="F:zinc ion binding"/>
    <property type="evidence" value="ECO:0007669"/>
    <property type="project" value="UniProtKB-KW"/>
</dbReference>
<evidence type="ECO:0000256" key="7">
    <source>
        <dbReference type="ARBA" id="ARBA00023015"/>
    </source>
</evidence>
<feature type="compositionally biased region" description="Basic and acidic residues" evidence="11">
    <location>
        <begin position="333"/>
        <end position="350"/>
    </location>
</feature>
<dbReference type="PROSITE" id="PS51802">
    <property type="entry name" value="ZF_CCHHC"/>
    <property type="match status" value="4"/>
</dbReference>
<evidence type="ECO:0000256" key="1">
    <source>
        <dbReference type="ARBA" id="ARBA00004123"/>
    </source>
</evidence>
<dbReference type="InterPro" id="IPR002515">
    <property type="entry name" value="Znf_C2H2C"/>
</dbReference>
<feature type="compositionally biased region" description="Polar residues" evidence="11">
    <location>
        <begin position="1329"/>
        <end position="1344"/>
    </location>
</feature>
<dbReference type="InterPro" id="IPR036060">
    <property type="entry name" value="Znf_C2H2C_sf"/>
</dbReference>
<keyword evidence="3" id="KW-0479">Metal-binding</keyword>
<dbReference type="Proteomes" id="UP000494040">
    <property type="component" value="Unassembled WGS sequence"/>
</dbReference>
<comment type="similarity">
    <text evidence="2">Belongs to the MYT1 family.</text>
</comment>
<reference evidence="12" key="1">
    <citation type="submission" date="2022-01" db="UniProtKB">
        <authorList>
            <consortium name="EnsemblMetazoa"/>
        </authorList>
    </citation>
    <scope>IDENTIFICATION</scope>
</reference>
<feature type="region of interest" description="Disordered" evidence="11">
    <location>
        <begin position="996"/>
        <end position="1022"/>
    </location>
</feature>
<feature type="compositionally biased region" description="Polar residues" evidence="11">
    <location>
        <begin position="873"/>
        <end position="898"/>
    </location>
</feature>
<evidence type="ECO:0000256" key="2">
    <source>
        <dbReference type="ARBA" id="ARBA00010194"/>
    </source>
</evidence>
<dbReference type="PANTHER" id="PTHR10816:SF15">
    <property type="entry name" value="MYELIN TRANSCRIPTION FACTOR 1-LIKE PROTEIN"/>
    <property type="match status" value="1"/>
</dbReference>
<evidence type="ECO:0000313" key="12">
    <source>
        <dbReference type="EnsemblMetazoa" id="XP_024082856.1"/>
    </source>
</evidence>
<dbReference type="OMA" id="CVTVAQV"/>
<evidence type="ECO:0000256" key="3">
    <source>
        <dbReference type="ARBA" id="ARBA00022723"/>
    </source>
</evidence>
<evidence type="ECO:0000256" key="9">
    <source>
        <dbReference type="ARBA" id="ARBA00023242"/>
    </source>
</evidence>
<protein>
    <recommendedName>
        <fullName evidence="14">Myelin transcription factor 1-like protein</fullName>
    </recommendedName>
</protein>
<evidence type="ECO:0000256" key="11">
    <source>
        <dbReference type="SAM" id="MobiDB-lite"/>
    </source>
</evidence>
<dbReference type="Pfam" id="PF01530">
    <property type="entry name" value="zf-C2HC"/>
    <property type="match status" value="4"/>
</dbReference>
<keyword evidence="10" id="KW-0175">Coiled coil</keyword>
<evidence type="ECO:0000256" key="6">
    <source>
        <dbReference type="ARBA" id="ARBA00022833"/>
    </source>
</evidence>
<feature type="region of interest" description="Disordered" evidence="11">
    <location>
        <begin position="381"/>
        <end position="423"/>
    </location>
</feature>
<proteinExistence type="inferred from homology"/>
<keyword evidence="13" id="KW-1185">Reference proteome</keyword>
<feature type="region of interest" description="Disordered" evidence="11">
    <location>
        <begin position="1048"/>
        <end position="1076"/>
    </location>
</feature>
<feature type="region of interest" description="Disordered" evidence="11">
    <location>
        <begin position="1329"/>
        <end position="1348"/>
    </location>
</feature>
<keyword evidence="8" id="KW-0804">Transcription</keyword>
<evidence type="ECO:0000256" key="10">
    <source>
        <dbReference type="SAM" id="Coils"/>
    </source>
</evidence>
<feature type="compositionally biased region" description="Pro residues" evidence="11">
    <location>
        <begin position="384"/>
        <end position="394"/>
    </location>
</feature>
<keyword evidence="6" id="KW-0862">Zinc</keyword>
<dbReference type="GO" id="GO:0000978">
    <property type="term" value="F:RNA polymerase II cis-regulatory region sequence-specific DNA binding"/>
    <property type="evidence" value="ECO:0007669"/>
    <property type="project" value="TreeGrafter"/>
</dbReference>
<keyword evidence="4" id="KW-0677">Repeat</keyword>